<sequence length="677" mass="71634">MLEGRTLRYEDGARLVWERRFPPALGELSGPLEVGGLTFVGIGPVVYTFSGSGRVLGRADLPGPVTSLDASGGVVRVTTQGDGYTENFTLSSMPGGLEVQERVVFPPDPAVTGWLRRAADAVAPGDLRQAAAADPGNPFVLLRLAQRLEKGGDQYAALSTVRRALGTPLPFFAWVQLAARLDAAGFPAAADLALDRARRDAAARGLDPDVPVSREALFAYGNPSGYLGTLLDQNRLARAEAWMAYLRDLHPRFEGGPALYARYARILDTQGRAGEAEEWRQFARSLRAGTLYNLGEDGLTRVRGAARLATLALVLTLAAALLTLGARAWRIQGETTRPLGGRWRSWLHRPLARARHVTVAYASFSERLLLLLLVAGLLTAVGGWQWANLAGAALRAPALNSGTYGGGWGNAGLGDLDLRPGPDSALLSGLAAQLDGEDALARQLYTGALPDACALNNLGVIAQARGDDAQAREQERAALSTRPDLSAAAYNLGLNPGTPGTIFQRNYRSGQPRLCYPDQRSLTRAVTGDLSDTLAEALRSPARLLTPAPGRSVRLGILLLGTALLGLGLALSLLLPRPAARPARPPLYRVLTVLLPGTGLMHSPWGGMLLLVWAAAVAALAPIGGGGFTALPSLAGVTVRTVLAALLAFTYLIGALAFLTAEVRGARLRRHEVRPGR</sequence>
<accession>A0ABQ2GYQ9</accession>
<evidence type="ECO:0008006" key="4">
    <source>
        <dbReference type="Google" id="ProtNLM"/>
    </source>
</evidence>
<evidence type="ECO:0000313" key="3">
    <source>
        <dbReference type="Proteomes" id="UP000661918"/>
    </source>
</evidence>
<comment type="caution">
    <text evidence="2">The sequence shown here is derived from an EMBL/GenBank/DDBJ whole genome shotgun (WGS) entry which is preliminary data.</text>
</comment>
<evidence type="ECO:0000313" key="2">
    <source>
        <dbReference type="EMBL" id="GGM20436.1"/>
    </source>
</evidence>
<feature type="transmembrane region" description="Helical" evidence="1">
    <location>
        <begin position="308"/>
        <end position="329"/>
    </location>
</feature>
<reference evidence="3" key="1">
    <citation type="journal article" date="2019" name="Int. J. Syst. Evol. Microbiol.">
        <title>The Global Catalogue of Microorganisms (GCM) 10K type strain sequencing project: providing services to taxonomists for standard genome sequencing and annotation.</title>
        <authorList>
            <consortium name="The Broad Institute Genomics Platform"/>
            <consortium name="The Broad Institute Genome Sequencing Center for Infectious Disease"/>
            <person name="Wu L."/>
            <person name="Ma J."/>
        </authorList>
    </citation>
    <scope>NUCLEOTIDE SEQUENCE [LARGE SCALE GENOMIC DNA]</scope>
    <source>
        <strain evidence="3">JCM 15443</strain>
    </source>
</reference>
<dbReference type="SUPFAM" id="SSF48452">
    <property type="entry name" value="TPR-like"/>
    <property type="match status" value="1"/>
</dbReference>
<keyword evidence="1" id="KW-0472">Membrane</keyword>
<protein>
    <recommendedName>
        <fullName evidence="4">Tetratricopeptide repeat protein</fullName>
    </recommendedName>
</protein>
<keyword evidence="1" id="KW-1133">Transmembrane helix</keyword>
<dbReference type="Proteomes" id="UP000661918">
    <property type="component" value="Unassembled WGS sequence"/>
</dbReference>
<dbReference type="EMBL" id="BMOM01000041">
    <property type="protein sequence ID" value="GGM20436.1"/>
    <property type="molecule type" value="Genomic_DNA"/>
</dbReference>
<feature type="transmembrane region" description="Helical" evidence="1">
    <location>
        <begin position="368"/>
        <end position="387"/>
    </location>
</feature>
<feature type="transmembrane region" description="Helical" evidence="1">
    <location>
        <begin position="553"/>
        <end position="575"/>
    </location>
</feature>
<proteinExistence type="predicted"/>
<gene>
    <name evidence="2" type="ORF">GCM10010841_30510</name>
</gene>
<dbReference type="InterPro" id="IPR011990">
    <property type="entry name" value="TPR-like_helical_dom_sf"/>
</dbReference>
<evidence type="ECO:0000256" key="1">
    <source>
        <dbReference type="SAM" id="Phobius"/>
    </source>
</evidence>
<feature type="transmembrane region" description="Helical" evidence="1">
    <location>
        <begin position="610"/>
        <end position="631"/>
    </location>
</feature>
<name>A0ABQ2GYQ9_9DEIO</name>
<dbReference type="Gene3D" id="1.25.40.10">
    <property type="entry name" value="Tetratricopeptide repeat domain"/>
    <property type="match status" value="1"/>
</dbReference>
<organism evidence="2 3">
    <name type="scientific">Deinococcus aerophilus</name>
    <dbReference type="NCBI Taxonomy" id="522488"/>
    <lineage>
        <taxon>Bacteria</taxon>
        <taxon>Thermotogati</taxon>
        <taxon>Deinococcota</taxon>
        <taxon>Deinococci</taxon>
        <taxon>Deinococcales</taxon>
        <taxon>Deinococcaceae</taxon>
        <taxon>Deinococcus</taxon>
    </lineage>
</organism>
<feature type="transmembrane region" description="Helical" evidence="1">
    <location>
        <begin position="637"/>
        <end position="661"/>
    </location>
</feature>
<keyword evidence="1" id="KW-0812">Transmembrane</keyword>
<keyword evidence="3" id="KW-1185">Reference proteome</keyword>